<evidence type="ECO:0000256" key="2">
    <source>
        <dbReference type="ARBA" id="ARBA00001946"/>
    </source>
</evidence>
<dbReference type="SUPFAM" id="SSF55811">
    <property type="entry name" value="Nudix"/>
    <property type="match status" value="1"/>
</dbReference>
<accession>A0A934TY03</accession>
<name>A0A934TY03_9BURK</name>
<evidence type="ECO:0000313" key="9">
    <source>
        <dbReference type="EMBL" id="MBK6009353.1"/>
    </source>
</evidence>
<dbReference type="RefSeq" id="WP_201177893.1">
    <property type="nucleotide sequence ID" value="NZ_JAEPWM010000018.1"/>
</dbReference>
<proteinExistence type="inferred from homology"/>
<dbReference type="PANTHER" id="PTHR11839:SF18">
    <property type="entry name" value="NUDIX HYDROLASE DOMAIN-CONTAINING PROTEIN"/>
    <property type="match status" value="1"/>
</dbReference>
<dbReference type="EMBL" id="JAEPWM010000018">
    <property type="protein sequence ID" value="MBK6009353.1"/>
    <property type="molecule type" value="Genomic_DNA"/>
</dbReference>
<dbReference type="AlphaFoldDB" id="A0A934TY03"/>
<evidence type="ECO:0000256" key="7">
    <source>
        <dbReference type="ARBA" id="ARBA00032272"/>
    </source>
</evidence>
<keyword evidence="10" id="KW-1185">Reference proteome</keyword>
<comment type="similarity">
    <text evidence="3">Belongs to the Nudix hydrolase family. NudK subfamily.</text>
</comment>
<evidence type="ECO:0000256" key="5">
    <source>
        <dbReference type="ARBA" id="ARBA00022801"/>
    </source>
</evidence>
<sequence>MAQQKDDSHLTEHTIGREELLKGHFLHVVRETVRLPDGGSATREFVLHPGAVAVVPLLDDGRIVLERQYRHATGRVMIEIPAGKLDAGEGALVCGQRELLEETGYVAREWAYAFSMYPTVAYADEVIHIWFARGLEHRGAQLDQGEFLEVITATPEEYLGWCRDGTIVDSKSIAAGLWIQNVLSGSWKLDWQAPSSQP</sequence>
<evidence type="ECO:0000259" key="8">
    <source>
        <dbReference type="PROSITE" id="PS51462"/>
    </source>
</evidence>
<organism evidence="9 10">
    <name type="scientific">Ramlibacter ginsenosidimutans</name>
    <dbReference type="NCBI Taxonomy" id="502333"/>
    <lineage>
        <taxon>Bacteria</taxon>
        <taxon>Pseudomonadati</taxon>
        <taxon>Pseudomonadota</taxon>
        <taxon>Betaproteobacteria</taxon>
        <taxon>Burkholderiales</taxon>
        <taxon>Comamonadaceae</taxon>
        <taxon>Ramlibacter</taxon>
    </lineage>
</organism>
<protein>
    <recommendedName>
        <fullName evidence="4">GDP-mannose pyrophosphatase</fullName>
    </recommendedName>
    <alternativeName>
        <fullName evidence="6">GDP-mannose hydrolase</fullName>
    </alternativeName>
    <alternativeName>
        <fullName evidence="7">GDPMK</fullName>
    </alternativeName>
</protein>
<reference evidence="9" key="2">
    <citation type="submission" date="2021-01" db="EMBL/GenBank/DDBJ databases">
        <authorList>
            <person name="Kang M."/>
        </authorList>
    </citation>
    <scope>NUCLEOTIDE SEQUENCE</scope>
    <source>
        <strain evidence="9">KACC 17527</strain>
    </source>
</reference>
<dbReference type="InterPro" id="IPR000086">
    <property type="entry name" value="NUDIX_hydrolase_dom"/>
</dbReference>
<dbReference type="Proteomes" id="UP000630528">
    <property type="component" value="Unassembled WGS sequence"/>
</dbReference>
<keyword evidence="5 9" id="KW-0378">Hydrolase</keyword>
<gene>
    <name evidence="9" type="ORF">JJB11_24915</name>
</gene>
<dbReference type="GO" id="GO:0019693">
    <property type="term" value="P:ribose phosphate metabolic process"/>
    <property type="evidence" value="ECO:0007669"/>
    <property type="project" value="TreeGrafter"/>
</dbReference>
<feature type="domain" description="Nudix hydrolase" evidence="8">
    <location>
        <begin position="48"/>
        <end position="175"/>
    </location>
</feature>
<comment type="caution">
    <text evidence="9">The sequence shown here is derived from an EMBL/GenBank/DDBJ whole genome shotgun (WGS) entry which is preliminary data.</text>
</comment>
<evidence type="ECO:0000313" key="10">
    <source>
        <dbReference type="Proteomes" id="UP000630528"/>
    </source>
</evidence>
<evidence type="ECO:0000256" key="4">
    <source>
        <dbReference type="ARBA" id="ARBA00016377"/>
    </source>
</evidence>
<evidence type="ECO:0000256" key="6">
    <source>
        <dbReference type="ARBA" id="ARBA00032162"/>
    </source>
</evidence>
<evidence type="ECO:0000256" key="1">
    <source>
        <dbReference type="ARBA" id="ARBA00000847"/>
    </source>
</evidence>
<dbReference type="Gene3D" id="3.90.79.10">
    <property type="entry name" value="Nucleoside Triphosphate Pyrophosphohydrolase"/>
    <property type="match status" value="1"/>
</dbReference>
<dbReference type="PROSITE" id="PS51462">
    <property type="entry name" value="NUDIX"/>
    <property type="match status" value="1"/>
</dbReference>
<dbReference type="GO" id="GO:0006753">
    <property type="term" value="P:nucleoside phosphate metabolic process"/>
    <property type="evidence" value="ECO:0007669"/>
    <property type="project" value="TreeGrafter"/>
</dbReference>
<evidence type="ECO:0000256" key="3">
    <source>
        <dbReference type="ARBA" id="ARBA00007275"/>
    </source>
</evidence>
<reference evidence="9" key="1">
    <citation type="journal article" date="2012" name="J. Microbiol. Biotechnol.">
        <title>Ramlibacter ginsenosidimutans sp. nov., with ginsenoside-converting activity.</title>
        <authorList>
            <person name="Wang L."/>
            <person name="An D.S."/>
            <person name="Kim S.G."/>
            <person name="Jin F.X."/>
            <person name="Kim S.C."/>
            <person name="Lee S.T."/>
            <person name="Im W.T."/>
        </authorList>
    </citation>
    <scope>NUCLEOTIDE SEQUENCE</scope>
    <source>
        <strain evidence="9">KACC 17527</strain>
    </source>
</reference>
<comment type="catalytic activity">
    <reaction evidence="1">
        <text>GDP-alpha-D-mannose + H2O = alpha-D-mannose 1-phosphate + GMP + 2 H(+)</text>
        <dbReference type="Rhea" id="RHEA:27978"/>
        <dbReference type="ChEBI" id="CHEBI:15377"/>
        <dbReference type="ChEBI" id="CHEBI:15378"/>
        <dbReference type="ChEBI" id="CHEBI:57527"/>
        <dbReference type="ChEBI" id="CHEBI:58115"/>
        <dbReference type="ChEBI" id="CHEBI:58409"/>
    </reaction>
</comment>
<dbReference type="GO" id="GO:0005829">
    <property type="term" value="C:cytosol"/>
    <property type="evidence" value="ECO:0007669"/>
    <property type="project" value="TreeGrafter"/>
</dbReference>
<comment type="cofactor">
    <cofactor evidence="2">
        <name>Mg(2+)</name>
        <dbReference type="ChEBI" id="CHEBI:18420"/>
    </cofactor>
</comment>
<dbReference type="PANTHER" id="PTHR11839">
    <property type="entry name" value="UDP/ADP-SUGAR PYROPHOSPHATASE"/>
    <property type="match status" value="1"/>
</dbReference>
<dbReference type="Pfam" id="PF00293">
    <property type="entry name" value="NUDIX"/>
    <property type="match status" value="1"/>
</dbReference>
<dbReference type="InterPro" id="IPR015797">
    <property type="entry name" value="NUDIX_hydrolase-like_dom_sf"/>
</dbReference>
<dbReference type="GO" id="GO:0016787">
    <property type="term" value="F:hydrolase activity"/>
    <property type="evidence" value="ECO:0007669"/>
    <property type="project" value="UniProtKB-KW"/>
</dbReference>